<evidence type="ECO:0000313" key="4">
    <source>
        <dbReference type="Proteomes" id="UP000325827"/>
    </source>
</evidence>
<feature type="region of interest" description="Disordered" evidence="1">
    <location>
        <begin position="1"/>
        <end position="20"/>
    </location>
</feature>
<proteinExistence type="predicted"/>
<dbReference type="InterPro" id="IPR035985">
    <property type="entry name" value="Ubiquitin-activating_enz"/>
</dbReference>
<evidence type="ECO:0000259" key="2">
    <source>
        <dbReference type="PROSITE" id="PS51664"/>
    </source>
</evidence>
<dbReference type="EMBL" id="VYSA01000002">
    <property type="protein sequence ID" value="KAA9108436.1"/>
    <property type="molecule type" value="Genomic_DNA"/>
</dbReference>
<feature type="region of interest" description="Disordered" evidence="1">
    <location>
        <begin position="321"/>
        <end position="347"/>
    </location>
</feature>
<feature type="domain" description="YcaO" evidence="2">
    <location>
        <begin position="410"/>
        <end position="777"/>
    </location>
</feature>
<dbReference type="Proteomes" id="UP000325827">
    <property type="component" value="Unassembled WGS sequence"/>
</dbReference>
<sequence>MTITETRSATHDAEPSAEPRWAVDPRVSLRILDGAGIVALRGDDASLLRGPTIKAVAESIEGRTSDEVATLLGTQIAPAKVYYAIGQLKKRGIIVPAADPRTLAERAWWSEMGVGADAASEVRRATVAVVTLRGVGAGVTAAVAATLGDEGCSVLELGEVPAALDPAPELTTPDLVIVLAGDYLDDELATINERCLDAGIPWLLVWPDAAKPWIGPLFRPGATACWECLRNRRSTHRRFHAVLAEDGASSAAVPMTAGAQASALVGRMAGLEALKALGGIAQPTIEGAPEASAILTELDLTDWRTRHHVVVRRPQCPACGDPIPSAAEPVVPQPERPRRGDDGGTRTVSADETYRRYRHHVSPVTGAVPFLEEHELPFPGAHLWMSGTNLALAPKDLLSLKHSLRSMTAGKGTTREQARAGALAEALERYSTMRQGGERAIRGSLRSLGARAIHPNDAMLFSERQYAHADEHGSPESWFNGVPERFDEEAVIDWTPVWSLTHDREYLLPTGYCYYGGSVEATRGIASDSNGCAAGNTVTEAILQAFYELVERDGVAIWWYNRLRRPAVDLASFGNTWIDDMVDDYRSRGRDTWAIDLTTDLGIPTFAAFSRRTSDGADAILMGFGAHLDPEIAVLRALGEINQSSYLDEHPHDEDSPMDRELMHWLRTATIENQPYLVPDPAAPVWHAQDHATQTGADLAVDVRTCRDRVERAGMSMYAIDQTRPDIGLPVVRVVVPGLRHFWSRFAPGRLYEVPIALGWLEEAVPESELNPIPFFL</sequence>
<dbReference type="Gene3D" id="3.40.50.720">
    <property type="entry name" value="NAD(P)-binding Rossmann-like Domain"/>
    <property type="match status" value="1"/>
</dbReference>
<dbReference type="NCBIfam" id="TIGR00702">
    <property type="entry name" value="YcaO-type kinase domain"/>
    <property type="match status" value="1"/>
</dbReference>
<dbReference type="PANTHER" id="PTHR37809:SF1">
    <property type="entry name" value="RIBOSOMAL PROTEIN S12 METHYLTHIOTRANSFERASE ACCESSORY FACTOR YCAO"/>
    <property type="match status" value="1"/>
</dbReference>
<dbReference type="AlphaFoldDB" id="A0A5J5J1M0"/>
<reference evidence="4" key="1">
    <citation type="submission" date="2019-09" db="EMBL/GenBank/DDBJ databases">
        <title>Mumia zhuanghuii sp. nov. isolated from the intestinal contents of plateau pika (Ochotona curzoniae) in the Qinghai-Tibet plateau of China.</title>
        <authorList>
            <person name="Tian Z."/>
        </authorList>
    </citation>
    <scope>NUCLEOTIDE SEQUENCE [LARGE SCALE GENOMIC DNA]</scope>
    <source>
        <strain evidence="4">JCM 30598</strain>
    </source>
</reference>
<dbReference type="GO" id="GO:0008641">
    <property type="term" value="F:ubiquitin-like modifier activating enzyme activity"/>
    <property type="evidence" value="ECO:0007669"/>
    <property type="project" value="InterPro"/>
</dbReference>
<dbReference type="InterPro" id="IPR022291">
    <property type="entry name" value="Bacteriocin_synth_cyclodeHase"/>
</dbReference>
<organism evidence="3 4">
    <name type="scientific">Microbacterium rhizomatis</name>
    <dbReference type="NCBI Taxonomy" id="1631477"/>
    <lineage>
        <taxon>Bacteria</taxon>
        <taxon>Bacillati</taxon>
        <taxon>Actinomycetota</taxon>
        <taxon>Actinomycetes</taxon>
        <taxon>Micrococcales</taxon>
        <taxon>Microbacteriaceae</taxon>
        <taxon>Microbacterium</taxon>
    </lineage>
</organism>
<accession>A0A5J5J1M0</accession>
<dbReference type="RefSeq" id="WP_150449468.1">
    <property type="nucleotide sequence ID" value="NZ_VYSA01000002.1"/>
</dbReference>
<dbReference type="NCBIfam" id="TIGR03882">
    <property type="entry name" value="cyclo_dehyd_2"/>
    <property type="match status" value="1"/>
</dbReference>
<dbReference type="Gene3D" id="3.30.40.250">
    <property type="match status" value="1"/>
</dbReference>
<dbReference type="Pfam" id="PF02624">
    <property type="entry name" value="YcaO"/>
    <property type="match status" value="1"/>
</dbReference>
<dbReference type="Gene3D" id="3.30.1330.230">
    <property type="match status" value="1"/>
</dbReference>
<dbReference type="Gene3D" id="3.30.160.660">
    <property type="match status" value="1"/>
</dbReference>
<dbReference type="PANTHER" id="PTHR37809">
    <property type="entry name" value="RIBOSOMAL PROTEIN S12 METHYLTHIOTRANSFERASE ACCESSORY FACTOR YCAO"/>
    <property type="match status" value="1"/>
</dbReference>
<dbReference type="SUPFAM" id="SSF69572">
    <property type="entry name" value="Activating enzymes of the ubiquitin-like proteins"/>
    <property type="match status" value="1"/>
</dbReference>
<gene>
    <name evidence="3" type="ORF">F6B43_13770</name>
</gene>
<evidence type="ECO:0000313" key="3">
    <source>
        <dbReference type="EMBL" id="KAA9108436.1"/>
    </source>
</evidence>
<keyword evidence="4" id="KW-1185">Reference proteome</keyword>
<dbReference type="OrthoDB" id="2379922at2"/>
<dbReference type="PROSITE" id="PS51664">
    <property type="entry name" value="YCAO"/>
    <property type="match status" value="1"/>
</dbReference>
<evidence type="ECO:0000256" key="1">
    <source>
        <dbReference type="SAM" id="MobiDB-lite"/>
    </source>
</evidence>
<name>A0A5J5J1M0_9MICO</name>
<dbReference type="InterPro" id="IPR027624">
    <property type="entry name" value="TOMM_cyclo_SagD"/>
</dbReference>
<dbReference type="Gene3D" id="3.90.930.60">
    <property type="match status" value="1"/>
</dbReference>
<dbReference type="NCBIfam" id="TIGR03604">
    <property type="entry name" value="TOMM_cyclo_SagD"/>
    <property type="match status" value="1"/>
</dbReference>
<comment type="caution">
    <text evidence="3">The sequence shown here is derived from an EMBL/GenBank/DDBJ whole genome shotgun (WGS) entry which is preliminary data.</text>
</comment>
<dbReference type="InterPro" id="IPR003776">
    <property type="entry name" value="YcaO-like_dom"/>
</dbReference>
<protein>
    <submittedName>
        <fullName evidence="3">TOMM leader peptide-binding protein</fullName>
    </submittedName>
</protein>
<feature type="compositionally biased region" description="Basic and acidic residues" evidence="1">
    <location>
        <begin position="335"/>
        <end position="344"/>
    </location>
</feature>